<organism evidence="10 11">
    <name type="scientific">Plebeiibacterium marinum</name>
    <dbReference type="NCBI Taxonomy" id="2992111"/>
    <lineage>
        <taxon>Bacteria</taxon>
        <taxon>Pseudomonadati</taxon>
        <taxon>Bacteroidota</taxon>
        <taxon>Bacteroidia</taxon>
        <taxon>Marinilabiliales</taxon>
        <taxon>Marinilabiliaceae</taxon>
        <taxon>Plebeiibacterium</taxon>
    </lineage>
</organism>
<dbReference type="Gene3D" id="3.20.20.80">
    <property type="entry name" value="Glycosidases"/>
    <property type="match status" value="1"/>
</dbReference>
<dbReference type="InterPro" id="IPR016714">
    <property type="entry name" value="MANB/E"/>
</dbReference>
<evidence type="ECO:0000256" key="3">
    <source>
        <dbReference type="ARBA" id="ARBA00023295"/>
    </source>
</evidence>
<dbReference type="PRINTS" id="PR00739">
    <property type="entry name" value="GLHYDRLASE26"/>
</dbReference>
<accession>A0AAE3MEK9</accession>
<evidence type="ECO:0000256" key="5">
    <source>
        <dbReference type="PIRSR" id="PIRSR018168-1"/>
    </source>
</evidence>
<evidence type="ECO:0000256" key="2">
    <source>
        <dbReference type="ARBA" id="ARBA00022801"/>
    </source>
</evidence>
<dbReference type="GO" id="GO:0006080">
    <property type="term" value="P:substituted mannan metabolic process"/>
    <property type="evidence" value="ECO:0007669"/>
    <property type="project" value="UniProtKB-UniRule"/>
</dbReference>
<dbReference type="PROSITE" id="PS51257">
    <property type="entry name" value="PROKAR_LIPOPROTEIN"/>
    <property type="match status" value="1"/>
</dbReference>
<evidence type="ECO:0000313" key="10">
    <source>
        <dbReference type="EMBL" id="MCW3806374.1"/>
    </source>
</evidence>
<feature type="active site" description="Nucleophile" evidence="5 8">
    <location>
        <position position="286"/>
    </location>
</feature>
<feature type="binding site" evidence="6">
    <location>
        <position position="185"/>
    </location>
    <ligand>
        <name>substrate</name>
    </ligand>
</feature>
<dbReference type="GO" id="GO:0005576">
    <property type="term" value="C:extracellular region"/>
    <property type="evidence" value="ECO:0007669"/>
    <property type="project" value="UniProtKB-SubCell"/>
</dbReference>
<evidence type="ECO:0000259" key="9">
    <source>
        <dbReference type="PROSITE" id="PS51764"/>
    </source>
</evidence>
<keyword evidence="11" id="KW-1185">Reference proteome</keyword>
<dbReference type="InterPro" id="IPR022790">
    <property type="entry name" value="GH26_dom"/>
</dbReference>
<evidence type="ECO:0000256" key="6">
    <source>
        <dbReference type="PIRSR" id="PIRSR018168-2"/>
    </source>
</evidence>
<dbReference type="InterPro" id="IPR000805">
    <property type="entry name" value="Glyco_hydro_26"/>
</dbReference>
<feature type="site" description="Plays an important role in maintaining the position of the catalytic nucleophile" evidence="7">
    <location>
        <position position="179"/>
    </location>
</feature>
<dbReference type="RefSeq" id="WP_301199758.1">
    <property type="nucleotide sequence ID" value="NZ_JAPDPI010000023.1"/>
</dbReference>
<dbReference type="Proteomes" id="UP001207408">
    <property type="component" value="Unassembled WGS sequence"/>
</dbReference>
<evidence type="ECO:0000256" key="8">
    <source>
        <dbReference type="PROSITE-ProRule" id="PRU01100"/>
    </source>
</evidence>
<gene>
    <name evidence="10" type="ORF">OM074_12135</name>
</gene>
<dbReference type="SUPFAM" id="SSF51445">
    <property type="entry name" value="(Trans)glycosidases"/>
    <property type="match status" value="1"/>
</dbReference>
<sequence>MRIVVCIAFIMVVVVGCKAPKAKVTEKEKMLEVLKAVKGNGVLFGHQDTYAYGYYWKDVEGNSDVKRVAGDYPAVFGWELGGIEKGVEANLDTITFDNIRKYAVKAYGQGGINTFSWHPFSVIDRVDSWNTDKRVVDKIIPGGEFHEAFKEDLDALADFLNSVIATNGVKVPFIFRPWHEMDGTWFWWGSTCCTPEEFKELFRFTVEYLRNEKGLDQMLVAYSPDRNFYTREEYLTWYPGDEYVDVIGMDNYYDLYTEGLLDEAVKKLHIVIEYANEKGKVSALTESGYENIPDPTWYTSKLGRVLSDSIVAANISYALVWRNDPLKHFFFPYPEHASAKYAKEFLSRKDVWLLNDLVQFKNSSH</sequence>
<comment type="caution">
    <text evidence="10">The sequence shown here is derived from an EMBL/GenBank/DDBJ whole genome shotgun (WGS) entry which is preliminary data.</text>
</comment>
<reference evidence="10" key="1">
    <citation type="submission" date="2022-10" db="EMBL/GenBank/DDBJ databases">
        <authorList>
            <person name="Yu W.X."/>
        </authorList>
    </citation>
    <scope>NUCLEOTIDE SEQUENCE</scope>
    <source>
        <strain evidence="10">D04</strain>
    </source>
</reference>
<dbReference type="PIRSF" id="PIRSF018168">
    <property type="entry name" value="Mannan-1_4-beta-mannosidase"/>
    <property type="match status" value="1"/>
</dbReference>
<evidence type="ECO:0000313" key="11">
    <source>
        <dbReference type="Proteomes" id="UP001207408"/>
    </source>
</evidence>
<dbReference type="PROSITE" id="PS51764">
    <property type="entry name" value="GH26"/>
    <property type="match status" value="1"/>
</dbReference>
<dbReference type="EC" id="3.2.1.78" evidence="4"/>
<name>A0AAE3MEK9_9BACT</name>
<dbReference type="GO" id="GO:0016985">
    <property type="term" value="F:mannan endo-1,4-beta-mannosidase activity"/>
    <property type="evidence" value="ECO:0007669"/>
    <property type="project" value="UniProtKB-UniRule"/>
</dbReference>
<dbReference type="PANTHER" id="PTHR40079:SF4">
    <property type="entry name" value="GH26 DOMAIN-CONTAINING PROTEIN-RELATED"/>
    <property type="match status" value="1"/>
</dbReference>
<protein>
    <recommendedName>
        <fullName evidence="4">Mannan endo-1,4-beta-mannosidase</fullName>
        <ecNumber evidence="4">3.2.1.78</ecNumber>
    </recommendedName>
</protein>
<comment type="similarity">
    <text evidence="1 4 8">Belongs to the glycosyl hydrolase 26 family.</text>
</comment>
<keyword evidence="4" id="KW-0119">Carbohydrate metabolism</keyword>
<keyword evidence="3 4" id="KW-0326">Glycosidase</keyword>
<keyword evidence="2 4" id="KW-0378">Hydrolase</keyword>
<feature type="active site" description="Proton donor" evidence="5 8">
    <location>
        <position position="180"/>
    </location>
</feature>
<comment type="catalytic activity">
    <reaction evidence="4">
        <text>Random hydrolysis of (1-&gt;4)-beta-D-mannosidic linkages in mannans, galactomannans and glucomannans.</text>
        <dbReference type="EC" id="3.2.1.78"/>
    </reaction>
</comment>
<comment type="subcellular location">
    <subcellularLocation>
        <location evidence="4">Secreted</location>
    </subcellularLocation>
</comment>
<dbReference type="PANTHER" id="PTHR40079">
    <property type="entry name" value="MANNAN ENDO-1,4-BETA-MANNOSIDASE E-RELATED"/>
    <property type="match status" value="1"/>
</dbReference>
<dbReference type="InterPro" id="IPR017853">
    <property type="entry name" value="GH"/>
</dbReference>
<dbReference type="EMBL" id="JAPDPI010000023">
    <property type="protein sequence ID" value="MCW3806374.1"/>
    <property type="molecule type" value="Genomic_DNA"/>
</dbReference>
<evidence type="ECO:0000256" key="4">
    <source>
        <dbReference type="PIRNR" id="PIRNR018168"/>
    </source>
</evidence>
<proteinExistence type="inferred from homology"/>
<keyword evidence="4" id="KW-0964">Secreted</keyword>
<evidence type="ECO:0000256" key="1">
    <source>
        <dbReference type="ARBA" id="ARBA00007754"/>
    </source>
</evidence>
<feature type="binding site" evidence="6">
    <location>
        <position position="252"/>
    </location>
    <ligand>
        <name>substrate</name>
    </ligand>
</feature>
<feature type="domain" description="GH26" evidence="9">
    <location>
        <begin position="25"/>
        <end position="350"/>
    </location>
</feature>
<feature type="binding site" evidence="6">
    <location>
        <position position="118"/>
    </location>
    <ligand>
        <name>substrate</name>
    </ligand>
</feature>
<dbReference type="Pfam" id="PF02156">
    <property type="entry name" value="Glyco_hydro_26"/>
    <property type="match status" value="1"/>
</dbReference>
<evidence type="ECO:0000256" key="7">
    <source>
        <dbReference type="PIRSR" id="PIRSR018168-3"/>
    </source>
</evidence>
<dbReference type="AlphaFoldDB" id="A0AAE3MEK9"/>